<reference evidence="5" key="1">
    <citation type="submission" date="2021-01" db="EMBL/GenBank/DDBJ databases">
        <authorList>
            <person name="Corre E."/>
            <person name="Pelletier E."/>
            <person name="Niang G."/>
            <person name="Scheremetjew M."/>
            <person name="Finn R."/>
            <person name="Kale V."/>
            <person name="Holt S."/>
            <person name="Cochrane G."/>
            <person name="Meng A."/>
            <person name="Brown T."/>
            <person name="Cohen L."/>
        </authorList>
    </citation>
    <scope>NUCLEOTIDE SEQUENCE</scope>
    <source>
        <strain evidence="5">PLY182g</strain>
    </source>
</reference>
<evidence type="ECO:0000256" key="3">
    <source>
        <dbReference type="ARBA" id="ARBA00023180"/>
    </source>
</evidence>
<feature type="domain" description="Glycosyltransferase 61 catalytic" evidence="4">
    <location>
        <begin position="185"/>
        <end position="301"/>
    </location>
</feature>
<keyword evidence="2" id="KW-0808">Transferase</keyword>
<protein>
    <recommendedName>
        <fullName evidence="4">Glycosyltransferase 61 catalytic domain-containing protein</fullName>
    </recommendedName>
</protein>
<dbReference type="GO" id="GO:0016757">
    <property type="term" value="F:glycosyltransferase activity"/>
    <property type="evidence" value="ECO:0007669"/>
    <property type="project" value="UniProtKB-KW"/>
</dbReference>
<proteinExistence type="predicted"/>
<keyword evidence="3" id="KW-0325">Glycoprotein</keyword>
<keyword evidence="1" id="KW-0328">Glycosyltransferase</keyword>
<evidence type="ECO:0000259" key="4">
    <source>
        <dbReference type="Pfam" id="PF04577"/>
    </source>
</evidence>
<dbReference type="PANTHER" id="PTHR20961">
    <property type="entry name" value="GLYCOSYLTRANSFERASE"/>
    <property type="match status" value="1"/>
</dbReference>
<dbReference type="InterPro" id="IPR049625">
    <property type="entry name" value="Glyco_transf_61_cat"/>
</dbReference>
<dbReference type="EMBL" id="HBEY01022472">
    <property type="protein sequence ID" value="CAD8607386.1"/>
    <property type="molecule type" value="Transcribed_RNA"/>
</dbReference>
<sequence length="436" mass="48278">MMSAFDAFELSTQVGDAWQLTLYNSLCFDHRRWQLLYSAGSGKHPPRRETYVSAGFERFPIKAVGTGNRTETLAERRRACWAEGVTFVADLKHAGGPTMGIAHFAKRILRLWGILRHPEAYNLPAPSRVVFPATSAAHLKHSWPSAMLKLIAPTTARVAAEELMRSRCCYEHVIVSSRSNTYFVRKEDAEELRTRAHRLAAVAEAPRACADGRLNICYFKRSEGKSGGKWEGGERLIVNLKEVLLEMETATRRVGGTLRVVSANSSHTFEHQVGLFSSCDIMVSVHGSHNANLMWMHGGSAFMELNPHLFYYSSYKELAEVSGVLYLPSRRNSIAHTTNNALAAKAARFKKDFAHLDDAHCQDVSACRNLARNLPTMINMTDFAHNFERGIQHVHASRDGCSTPTRVFSGASWLTSSSRAPRATAESAGPLGGGRA</sequence>
<name>A0A7S0Q3K9_9EUKA</name>
<dbReference type="AlphaFoldDB" id="A0A7S0Q3K9"/>
<evidence type="ECO:0000256" key="2">
    <source>
        <dbReference type="ARBA" id="ARBA00022679"/>
    </source>
</evidence>
<evidence type="ECO:0000313" key="5">
    <source>
        <dbReference type="EMBL" id="CAD8607386.1"/>
    </source>
</evidence>
<evidence type="ECO:0000256" key="1">
    <source>
        <dbReference type="ARBA" id="ARBA00022676"/>
    </source>
</evidence>
<accession>A0A7S0Q3K9</accession>
<gene>
    <name evidence="5" type="ORF">CPEL01642_LOCUS10744</name>
</gene>
<organism evidence="5">
    <name type="scientific">Coccolithus braarudii</name>
    <dbReference type="NCBI Taxonomy" id="221442"/>
    <lineage>
        <taxon>Eukaryota</taxon>
        <taxon>Haptista</taxon>
        <taxon>Haptophyta</taxon>
        <taxon>Prymnesiophyceae</taxon>
        <taxon>Coccolithales</taxon>
        <taxon>Coccolithaceae</taxon>
        <taxon>Coccolithus</taxon>
    </lineage>
</organism>
<dbReference type="InterPro" id="IPR007657">
    <property type="entry name" value="Glycosyltransferase_61"/>
</dbReference>
<dbReference type="Pfam" id="PF04577">
    <property type="entry name" value="Glyco_transf_61"/>
    <property type="match status" value="1"/>
</dbReference>